<dbReference type="Proteomes" id="UP000020766">
    <property type="component" value="Unassembled WGS sequence"/>
</dbReference>
<dbReference type="EMBL" id="JBOK01000008">
    <property type="protein sequence ID" value="EXU80413.1"/>
    <property type="molecule type" value="Genomic_DNA"/>
</dbReference>
<proteinExistence type="predicted"/>
<organism evidence="1 2">
    <name type="scientific">Comamonas aquatica DA1877</name>
    <dbReference type="NCBI Taxonomy" id="1457173"/>
    <lineage>
        <taxon>Bacteria</taxon>
        <taxon>Pseudomonadati</taxon>
        <taxon>Pseudomonadota</taxon>
        <taxon>Betaproteobacteria</taxon>
        <taxon>Burkholderiales</taxon>
        <taxon>Comamonadaceae</taxon>
        <taxon>Comamonas</taxon>
    </lineage>
</organism>
<name>A0A014NLQ2_9BURK</name>
<comment type="caution">
    <text evidence="1">The sequence shown here is derived from an EMBL/GenBank/DDBJ whole genome shotgun (WGS) entry which is preliminary data.</text>
</comment>
<protein>
    <submittedName>
        <fullName evidence="1">Uncharacterized protein</fullName>
    </submittedName>
</protein>
<dbReference type="AlphaFoldDB" id="A0A014NLQ2"/>
<evidence type="ECO:0000313" key="2">
    <source>
        <dbReference type="Proteomes" id="UP000020766"/>
    </source>
</evidence>
<reference evidence="1 2" key="1">
    <citation type="submission" date="2014-01" db="EMBL/GenBank/DDBJ databases">
        <title>Interspecies Systems Biology Uncovers Metabolites Affecting C. elegans Gene Expression and Life History Traits.</title>
        <authorList>
            <person name="Watson E."/>
            <person name="Macneil L.T."/>
            <person name="Ritter A.D."/>
            <person name="Yilmaz L.S."/>
            <person name="Rosebrock A.P."/>
            <person name="Caudy A.A."/>
            <person name="Walhout A.J."/>
        </authorList>
    </citation>
    <scope>NUCLEOTIDE SEQUENCE [LARGE SCALE GENOMIC DNA]</scope>
    <source>
        <strain evidence="1 2">DA1877</strain>
    </source>
</reference>
<accession>A0A014NLQ2</accession>
<gene>
    <name evidence="1" type="ORF">AX13_17360</name>
</gene>
<sequence length="55" mass="6185">MRGVRWAKAKTWEEGREAADISAPGNAKQERLALVQTEFAMLFALKPSLNKRQAL</sequence>
<evidence type="ECO:0000313" key="1">
    <source>
        <dbReference type="EMBL" id="EXU80413.1"/>
    </source>
</evidence>
<keyword evidence="2" id="KW-1185">Reference proteome</keyword>